<sequence length="317" mass="34072">MNEFDLIDQFFKPISAKRNDVLLGIGDDAACLKIPSGKNILVSTDTLVSGVHFLPEWTPFDIAYRSAVVNISDMAAMAAEPCWATLAITLPELNQPWLESFSQGFNAALSEYNVALIGGDTTRGPLSITITIMGTASEGRAVRRSGAKPGDIILVSGVLGAAALAVQFLAMDDLPPQDKDELMAKLLRPKPRIDLTPILRSYASSAIDISDGLSADLNHICVSSGVGACLTKNLIPTHALLNKYLAEQGVDLALTGGDDYELCFTVSSGSLDSLMKTLHKENLVCYPIGVIEEQNGLRLKLGDNTYEQLMPRGYAHF</sequence>
<dbReference type="PANTHER" id="PTHR30270">
    <property type="entry name" value="THIAMINE-MONOPHOSPHATE KINASE"/>
    <property type="match status" value="1"/>
</dbReference>
<comment type="function">
    <text evidence="2">Catalyzes the ATP-dependent phosphorylation of thiamine-monophosphate (TMP) to form thiamine-pyrophosphate (TPP), the active form of vitamin B1.</text>
</comment>
<dbReference type="GO" id="GO:0009229">
    <property type="term" value="P:thiamine diphosphate biosynthetic process"/>
    <property type="evidence" value="ECO:0007669"/>
    <property type="project" value="UniProtKB-UniRule"/>
</dbReference>
<comment type="catalytic activity">
    <reaction evidence="2">
        <text>thiamine phosphate + ATP = thiamine diphosphate + ADP</text>
        <dbReference type="Rhea" id="RHEA:15913"/>
        <dbReference type="ChEBI" id="CHEBI:30616"/>
        <dbReference type="ChEBI" id="CHEBI:37575"/>
        <dbReference type="ChEBI" id="CHEBI:58937"/>
        <dbReference type="ChEBI" id="CHEBI:456216"/>
        <dbReference type="EC" id="2.7.4.16"/>
    </reaction>
</comment>
<feature type="binding site" evidence="2">
    <location>
        <position position="52"/>
    </location>
    <ligand>
        <name>substrate</name>
    </ligand>
</feature>
<dbReference type="GO" id="GO:0000287">
    <property type="term" value="F:magnesium ion binding"/>
    <property type="evidence" value="ECO:0007669"/>
    <property type="project" value="UniProtKB-UniRule"/>
</dbReference>
<keyword evidence="2" id="KW-0479">Metal-binding</keyword>
<dbReference type="OrthoDB" id="9802811at2"/>
<feature type="binding site" evidence="2">
    <location>
        <position position="120"/>
    </location>
    <ligand>
        <name>Mg(2+)</name>
        <dbReference type="ChEBI" id="CHEBI:18420"/>
        <label>1</label>
    </ligand>
</feature>
<dbReference type="InterPro" id="IPR006283">
    <property type="entry name" value="ThiL-like"/>
</dbReference>
<dbReference type="Gene3D" id="3.90.650.10">
    <property type="entry name" value="PurM-like C-terminal domain"/>
    <property type="match status" value="1"/>
</dbReference>
<feature type="binding site" evidence="2">
    <location>
        <position position="28"/>
    </location>
    <ligand>
        <name>Mg(2+)</name>
        <dbReference type="ChEBI" id="CHEBI:18420"/>
        <label>4</label>
    </ligand>
</feature>
<dbReference type="HOGENOM" id="CLU_046964_3_0_6"/>
<dbReference type="KEGG" id="lfa:LFA_2107"/>
<keyword evidence="2 5" id="KW-0418">Kinase</keyword>
<dbReference type="GO" id="GO:0009030">
    <property type="term" value="F:thiamine-phosphate kinase activity"/>
    <property type="evidence" value="ECO:0007669"/>
    <property type="project" value="UniProtKB-UniRule"/>
</dbReference>
<dbReference type="InterPro" id="IPR016188">
    <property type="entry name" value="PurM-like_N"/>
</dbReference>
<dbReference type="PIRSF" id="PIRSF005303">
    <property type="entry name" value="Thiam_monoph_kin"/>
    <property type="match status" value="1"/>
</dbReference>
<dbReference type="AlphaFoldDB" id="A0A098G4V1"/>
<feature type="binding site" evidence="2">
    <location>
        <position position="44"/>
    </location>
    <ligand>
        <name>Mg(2+)</name>
        <dbReference type="ChEBI" id="CHEBI:18420"/>
        <label>1</label>
    </ligand>
</feature>
<dbReference type="PANTHER" id="PTHR30270:SF0">
    <property type="entry name" value="THIAMINE-MONOPHOSPHATE KINASE"/>
    <property type="match status" value="1"/>
</dbReference>
<keyword evidence="2" id="KW-0460">Magnesium</keyword>
<keyword evidence="2 5" id="KW-0808">Transferase</keyword>
<feature type="binding site" evidence="2">
    <location>
        <position position="28"/>
    </location>
    <ligand>
        <name>Mg(2+)</name>
        <dbReference type="ChEBI" id="CHEBI:18420"/>
        <label>3</label>
    </ligand>
</feature>
<dbReference type="UniPathway" id="UPA00060">
    <property type="reaction ID" value="UER00142"/>
</dbReference>
<dbReference type="SUPFAM" id="SSF56042">
    <property type="entry name" value="PurM C-terminal domain-like"/>
    <property type="match status" value="1"/>
</dbReference>
<dbReference type="EC" id="2.7.4.16" evidence="2"/>
<dbReference type="SUPFAM" id="SSF55326">
    <property type="entry name" value="PurM N-terminal domain-like"/>
    <property type="match status" value="1"/>
</dbReference>
<name>A0A098G4V1_9GAMM</name>
<dbReference type="InterPro" id="IPR036921">
    <property type="entry name" value="PurM-like_N_sf"/>
</dbReference>
<feature type="binding site" evidence="2">
    <location>
        <position position="211"/>
    </location>
    <ligand>
        <name>Mg(2+)</name>
        <dbReference type="ChEBI" id="CHEBI:18420"/>
        <label>5</label>
    </ligand>
</feature>
<feature type="binding site" evidence="2">
    <location>
        <position position="45"/>
    </location>
    <ligand>
        <name>Mg(2+)</name>
        <dbReference type="ChEBI" id="CHEBI:18420"/>
        <label>1</label>
    </ligand>
</feature>
<dbReference type="GO" id="GO:0009228">
    <property type="term" value="P:thiamine biosynthetic process"/>
    <property type="evidence" value="ECO:0007669"/>
    <property type="project" value="UniProtKB-KW"/>
</dbReference>
<dbReference type="Proteomes" id="UP000032430">
    <property type="component" value="Chromosome I"/>
</dbReference>
<keyword evidence="1 2" id="KW-0784">Thiamine biosynthesis</keyword>
<evidence type="ECO:0000259" key="3">
    <source>
        <dbReference type="Pfam" id="PF00586"/>
    </source>
</evidence>
<evidence type="ECO:0000313" key="6">
    <source>
        <dbReference type="Proteomes" id="UP000032430"/>
    </source>
</evidence>
<dbReference type="EMBL" id="LN614827">
    <property type="protein sequence ID" value="CEG57492.1"/>
    <property type="molecule type" value="Genomic_DNA"/>
</dbReference>
<feature type="binding site" evidence="2">
    <location>
        <position position="73"/>
    </location>
    <ligand>
        <name>Mg(2+)</name>
        <dbReference type="ChEBI" id="CHEBI:18420"/>
        <label>4</label>
    </ligand>
</feature>
<dbReference type="Gene3D" id="3.30.1330.10">
    <property type="entry name" value="PurM-like, N-terminal domain"/>
    <property type="match status" value="1"/>
</dbReference>
<feature type="binding site" evidence="2">
    <location>
        <position position="43"/>
    </location>
    <ligand>
        <name>Mg(2+)</name>
        <dbReference type="ChEBI" id="CHEBI:18420"/>
        <label>4</label>
    </ligand>
</feature>
<feature type="binding site" evidence="2">
    <location>
        <position position="258"/>
    </location>
    <ligand>
        <name>substrate</name>
    </ligand>
</feature>
<dbReference type="InterPro" id="IPR010918">
    <property type="entry name" value="PurM-like_C_dom"/>
</dbReference>
<comment type="miscellaneous">
    <text evidence="2">Reaction mechanism of ThiL seems to utilize a direct, inline transfer of the gamma-phosphate of ATP to TMP rather than a phosphorylated enzyme intermediate.</text>
</comment>
<dbReference type="CDD" id="cd02194">
    <property type="entry name" value="ThiL"/>
    <property type="match status" value="1"/>
</dbReference>
<comment type="similarity">
    <text evidence="2">Belongs to the thiamine-monophosphate kinase family.</text>
</comment>
<keyword evidence="2" id="KW-0547">Nucleotide-binding</keyword>
<keyword evidence="6" id="KW-1185">Reference proteome</keyword>
<accession>A0A098G4V1</accession>
<gene>
    <name evidence="2 5" type="primary">thiL</name>
    <name evidence="5" type="ORF">LFA_2107</name>
</gene>
<feature type="binding site" evidence="2">
    <location>
        <position position="208"/>
    </location>
    <ligand>
        <name>Mg(2+)</name>
        <dbReference type="ChEBI" id="CHEBI:18420"/>
        <label>3</label>
    </ligand>
</feature>
<feature type="binding site" evidence="2">
    <location>
        <position position="210"/>
    </location>
    <ligand>
        <name>ATP</name>
        <dbReference type="ChEBI" id="CHEBI:30616"/>
    </ligand>
</feature>
<evidence type="ECO:0000256" key="1">
    <source>
        <dbReference type="ARBA" id="ARBA00022977"/>
    </source>
</evidence>
<evidence type="ECO:0000313" key="5">
    <source>
        <dbReference type="EMBL" id="CEG57492.1"/>
    </source>
</evidence>
<feature type="binding site" evidence="2">
    <location>
        <begin position="119"/>
        <end position="120"/>
    </location>
    <ligand>
        <name>ATP</name>
        <dbReference type="ChEBI" id="CHEBI:30616"/>
    </ligand>
</feature>
<organism evidence="5 6">
    <name type="scientific">Legionella fallonii LLAP-10</name>
    <dbReference type="NCBI Taxonomy" id="1212491"/>
    <lineage>
        <taxon>Bacteria</taxon>
        <taxon>Pseudomonadati</taxon>
        <taxon>Pseudomonadota</taxon>
        <taxon>Gammaproteobacteria</taxon>
        <taxon>Legionellales</taxon>
        <taxon>Legionellaceae</taxon>
        <taxon>Legionella</taxon>
    </lineage>
</organism>
<dbReference type="STRING" id="1212491.LFA_2107"/>
<dbReference type="InterPro" id="IPR036676">
    <property type="entry name" value="PurM-like_C_sf"/>
</dbReference>
<evidence type="ECO:0000256" key="2">
    <source>
        <dbReference type="HAMAP-Rule" id="MF_02128"/>
    </source>
</evidence>
<dbReference type="GO" id="GO:0005524">
    <property type="term" value="F:ATP binding"/>
    <property type="evidence" value="ECO:0007669"/>
    <property type="project" value="UniProtKB-UniRule"/>
</dbReference>
<proteinExistence type="inferred from homology"/>
<protein>
    <recommendedName>
        <fullName evidence="2">Thiamine-monophosphate kinase</fullName>
        <shortName evidence="2">TMP kinase</shortName>
        <shortName evidence="2">Thiamine-phosphate kinase</shortName>
        <ecNumber evidence="2">2.7.4.16</ecNumber>
    </recommendedName>
</protein>
<feature type="binding site" evidence="2">
    <location>
        <position position="144"/>
    </location>
    <ligand>
        <name>ATP</name>
        <dbReference type="ChEBI" id="CHEBI:30616"/>
    </ligand>
</feature>
<feature type="binding site" evidence="2">
    <location>
        <position position="45"/>
    </location>
    <ligand>
        <name>Mg(2+)</name>
        <dbReference type="ChEBI" id="CHEBI:18420"/>
        <label>2</label>
    </ligand>
</feature>
<feature type="binding site" evidence="2">
    <location>
        <position position="73"/>
    </location>
    <ligand>
        <name>Mg(2+)</name>
        <dbReference type="ChEBI" id="CHEBI:18420"/>
        <label>3</label>
    </ligand>
</feature>
<evidence type="ECO:0000259" key="4">
    <source>
        <dbReference type="Pfam" id="PF02769"/>
    </source>
</evidence>
<dbReference type="Pfam" id="PF02769">
    <property type="entry name" value="AIRS_C"/>
    <property type="match status" value="1"/>
</dbReference>
<keyword evidence="2" id="KW-0067">ATP-binding</keyword>
<dbReference type="NCBIfam" id="TIGR01379">
    <property type="entry name" value="thiL"/>
    <property type="match status" value="1"/>
</dbReference>
<dbReference type="HAMAP" id="MF_02128">
    <property type="entry name" value="TMP_kinase"/>
    <property type="match status" value="1"/>
</dbReference>
<comment type="caution">
    <text evidence="2">Lacks conserved residue(s) required for the propagation of feature annotation.</text>
</comment>
<dbReference type="Pfam" id="PF00586">
    <property type="entry name" value="AIRS"/>
    <property type="match status" value="1"/>
</dbReference>
<feature type="domain" description="PurM-like N-terminal" evidence="3">
    <location>
        <begin position="26"/>
        <end position="135"/>
    </location>
</feature>
<dbReference type="RefSeq" id="WP_045095981.1">
    <property type="nucleotide sequence ID" value="NZ_LN614827.1"/>
</dbReference>
<comment type="pathway">
    <text evidence="2">Cofactor biosynthesis; thiamine diphosphate biosynthesis; thiamine diphosphate from thiamine phosphate: step 1/1.</text>
</comment>
<feature type="domain" description="PurM-like C-terminal" evidence="4">
    <location>
        <begin position="148"/>
        <end position="300"/>
    </location>
</feature>
<feature type="binding site" evidence="2">
    <location>
        <position position="73"/>
    </location>
    <ligand>
        <name>Mg(2+)</name>
        <dbReference type="ChEBI" id="CHEBI:18420"/>
        <label>2</label>
    </ligand>
</feature>
<feature type="binding site" evidence="2">
    <location>
        <position position="314"/>
    </location>
    <ligand>
        <name>substrate</name>
    </ligand>
</feature>
<reference evidence="6" key="1">
    <citation type="submission" date="2014-09" db="EMBL/GenBank/DDBJ databases">
        <authorList>
            <person name="Gomez-Valero L."/>
        </authorList>
    </citation>
    <scope>NUCLEOTIDE SEQUENCE [LARGE SCALE GENOMIC DNA]</scope>
    <source>
        <strain evidence="6">ATCC700992</strain>
    </source>
</reference>